<dbReference type="RefSeq" id="WP_055223502.1">
    <property type="nucleotide sequence ID" value="NZ_CYYW01000004.1"/>
</dbReference>
<reference evidence="2 4" key="2">
    <citation type="submission" date="2018-08" db="EMBL/GenBank/DDBJ databases">
        <title>A genome reference for cultivated species of the human gut microbiota.</title>
        <authorList>
            <person name="Zou Y."/>
            <person name="Xue W."/>
            <person name="Luo G."/>
        </authorList>
    </citation>
    <scope>NUCLEOTIDE SEQUENCE [LARGE SCALE GENOMIC DNA]</scope>
    <source>
        <strain evidence="2 4">AF06-19</strain>
    </source>
</reference>
<proteinExistence type="predicted"/>
<gene>
    <name evidence="2" type="ORF">DWV45_05560</name>
    <name evidence="1" type="ORF">ERS852417_00902</name>
</gene>
<evidence type="ECO:0000313" key="4">
    <source>
        <dbReference type="Proteomes" id="UP000283683"/>
    </source>
</evidence>
<evidence type="ECO:0000313" key="1">
    <source>
        <dbReference type="EMBL" id="CUN73639.1"/>
    </source>
</evidence>
<sequence length="73" mass="8746">MERKGNNIAEDTFLYWMDVERYMAEFKEGNFNNYEECQTVLRHLALREMNLVIEKNNNSQVTSIEIPAFLVKR</sequence>
<evidence type="ECO:0000313" key="2">
    <source>
        <dbReference type="EMBL" id="RGW88068.1"/>
    </source>
</evidence>
<dbReference type="AlphaFoldDB" id="A0A173ZD89"/>
<dbReference type="EMBL" id="CYYW01000004">
    <property type="protein sequence ID" value="CUN73639.1"/>
    <property type="molecule type" value="Genomic_DNA"/>
</dbReference>
<dbReference type="Proteomes" id="UP000283683">
    <property type="component" value="Unassembled WGS sequence"/>
</dbReference>
<organism evidence="1 3">
    <name type="scientific">Agathobacter rectalis</name>
    <dbReference type="NCBI Taxonomy" id="39491"/>
    <lineage>
        <taxon>Bacteria</taxon>
        <taxon>Bacillati</taxon>
        <taxon>Bacillota</taxon>
        <taxon>Clostridia</taxon>
        <taxon>Lachnospirales</taxon>
        <taxon>Lachnospiraceae</taxon>
        <taxon>Agathobacter</taxon>
    </lineage>
</organism>
<dbReference type="EMBL" id="QSAZ01000004">
    <property type="protein sequence ID" value="RGW88068.1"/>
    <property type="molecule type" value="Genomic_DNA"/>
</dbReference>
<reference evidence="1 3" key="1">
    <citation type="submission" date="2015-09" db="EMBL/GenBank/DDBJ databases">
        <authorList>
            <consortium name="Pathogen Informatics"/>
        </authorList>
    </citation>
    <scope>NUCLEOTIDE SEQUENCE [LARGE SCALE GENOMIC DNA]</scope>
    <source>
        <strain evidence="1 3">2789STDY5608860</strain>
    </source>
</reference>
<dbReference type="Proteomes" id="UP000095384">
    <property type="component" value="Unassembled WGS sequence"/>
</dbReference>
<accession>A0A173ZD89</accession>
<protein>
    <submittedName>
        <fullName evidence="1">Uncharacterized protein</fullName>
    </submittedName>
</protein>
<evidence type="ECO:0000313" key="3">
    <source>
        <dbReference type="Proteomes" id="UP000095384"/>
    </source>
</evidence>
<name>A0A173ZD89_9FIRM</name>